<keyword evidence="4" id="KW-0223">Dioxygenase</keyword>
<name>A0A1I7ZBJ5_9BILA</name>
<dbReference type="GO" id="GO:0051213">
    <property type="term" value="F:dioxygenase activity"/>
    <property type="evidence" value="ECO:0007669"/>
    <property type="project" value="UniProtKB-KW"/>
</dbReference>
<feature type="compositionally biased region" description="Basic and acidic residues" evidence="10">
    <location>
        <begin position="345"/>
        <end position="356"/>
    </location>
</feature>
<feature type="compositionally biased region" description="Basic and acidic residues" evidence="10">
    <location>
        <begin position="109"/>
        <end position="123"/>
    </location>
</feature>
<dbReference type="GO" id="GO:0046872">
    <property type="term" value="F:metal ion binding"/>
    <property type="evidence" value="ECO:0007669"/>
    <property type="project" value="UniProtKB-KW"/>
</dbReference>
<protein>
    <submittedName>
        <fullName evidence="13">JmjC domain-containing protein</fullName>
    </submittedName>
</protein>
<keyword evidence="3" id="KW-0156">Chromatin regulator</keyword>
<feature type="compositionally biased region" description="Polar residues" evidence="10">
    <location>
        <begin position="511"/>
        <end position="524"/>
    </location>
</feature>
<organism evidence="12 13">
    <name type="scientific">Steinernema glaseri</name>
    <dbReference type="NCBI Taxonomy" id="37863"/>
    <lineage>
        <taxon>Eukaryota</taxon>
        <taxon>Metazoa</taxon>
        <taxon>Ecdysozoa</taxon>
        <taxon>Nematoda</taxon>
        <taxon>Chromadorea</taxon>
        <taxon>Rhabditida</taxon>
        <taxon>Tylenchina</taxon>
        <taxon>Panagrolaimomorpha</taxon>
        <taxon>Strongyloidoidea</taxon>
        <taxon>Steinernematidae</taxon>
        <taxon>Steinernema</taxon>
    </lineage>
</organism>
<evidence type="ECO:0000256" key="4">
    <source>
        <dbReference type="ARBA" id="ARBA00022964"/>
    </source>
</evidence>
<accession>A0A1I7ZBJ5</accession>
<sequence>MIPSGWIHCVYTPEDSLVFGGNFMHSFSVGMQLRVPKLERRLKITKKYRYPFFGETLWYVASGVVLDGTGKKHVRELPIVLPDEKPVKEEEDEEEEHYESDEDATPAKVKREGKTEKRQEPVKKMASNNGTAVKQEAETDLETKDVKKMEMQEPDATAPEALGTDSELLDSKEEIGCKIGYPSPPELIQEPSPKKLKQSMEEEDEDTVYIYGDDGTSKSAVHLNASSESASLESSSRPETPSRVHALNNSYSHITNPPLDEYTFNEEYLTSLSMHERHGLKILADFLHKVLKRKKQDLAEGIDDPKELLKDLYACLRKAAELNPIGEKGENDDDDEMPLLDPEEDNRQPFPEDKNPKKPKTPKGPALKKGTATKKKTPAKTKTPRAKAKKEEIIPDIIDGMPRPTQKVAKENSYGYDPLANVSALGHAPLQSAFRRTANMAKPPPNQKFVNANLTKIQIPTESPNSSAPPSAVSPAIPTFSPRARNAPSTPLYKDGKAIDPTTGMVDLFHSTPSTSTPSEQFSPRMSPLDSDSGKARPLRRFSDVSDSGSPKIAPPKKFSAQKDRTVAPPKLLSDVSVVSPAKKTTVQQDPRNFESLKNSMGYKEATTDDLHSTGLGMSFPIKSPSEEALRKASDIDRNRNSILSTPVDGVASDPVELSRLLADATVQYDKYPTNIM</sequence>
<dbReference type="Gene3D" id="2.60.120.650">
    <property type="entry name" value="Cupin"/>
    <property type="match status" value="1"/>
</dbReference>
<keyword evidence="2" id="KW-0479">Metal-binding</keyword>
<keyword evidence="9" id="KW-0539">Nucleus</keyword>
<evidence type="ECO:0000256" key="1">
    <source>
        <dbReference type="ARBA" id="ARBA00004123"/>
    </source>
</evidence>
<proteinExistence type="predicted"/>
<feature type="compositionally biased region" description="Basic and acidic residues" evidence="10">
    <location>
        <begin position="135"/>
        <end position="151"/>
    </location>
</feature>
<feature type="compositionally biased region" description="Basic residues" evidence="10">
    <location>
        <begin position="371"/>
        <end position="388"/>
    </location>
</feature>
<keyword evidence="8" id="KW-0804">Transcription</keyword>
<evidence type="ECO:0000256" key="6">
    <source>
        <dbReference type="ARBA" id="ARBA00023004"/>
    </source>
</evidence>
<evidence type="ECO:0000256" key="7">
    <source>
        <dbReference type="ARBA" id="ARBA00023015"/>
    </source>
</evidence>
<dbReference type="PANTHER" id="PTHR23123">
    <property type="entry name" value="PHD/F-BOX CONTAINING PROTEIN"/>
    <property type="match status" value="1"/>
</dbReference>
<dbReference type="GO" id="GO:0006325">
    <property type="term" value="P:chromatin organization"/>
    <property type="evidence" value="ECO:0007669"/>
    <property type="project" value="UniProtKB-KW"/>
</dbReference>
<feature type="region of interest" description="Disordered" evidence="10">
    <location>
        <begin position="83"/>
        <end position="259"/>
    </location>
</feature>
<comment type="subcellular location">
    <subcellularLocation>
        <location evidence="1">Nucleus</location>
    </subcellularLocation>
</comment>
<dbReference type="InterPro" id="IPR050690">
    <property type="entry name" value="JHDM1_Histone_Demethylase"/>
</dbReference>
<evidence type="ECO:0000256" key="9">
    <source>
        <dbReference type="ARBA" id="ARBA00023242"/>
    </source>
</evidence>
<dbReference type="SUPFAM" id="SSF51197">
    <property type="entry name" value="Clavaminate synthase-like"/>
    <property type="match status" value="1"/>
</dbReference>
<reference evidence="13" key="1">
    <citation type="submission" date="2016-11" db="UniProtKB">
        <authorList>
            <consortium name="WormBaseParasite"/>
        </authorList>
    </citation>
    <scope>IDENTIFICATION</scope>
</reference>
<feature type="domain" description="JmjC" evidence="11">
    <location>
        <begin position="1"/>
        <end position="40"/>
    </location>
</feature>
<feature type="compositionally biased region" description="Low complexity" evidence="10">
    <location>
        <begin position="225"/>
        <end position="235"/>
    </location>
</feature>
<keyword evidence="6" id="KW-0408">Iron</keyword>
<evidence type="ECO:0000313" key="12">
    <source>
        <dbReference type="Proteomes" id="UP000095287"/>
    </source>
</evidence>
<dbReference type="WBParaSite" id="L893_g24862.t1">
    <property type="protein sequence ID" value="L893_g24862.t1"/>
    <property type="gene ID" value="L893_g24862"/>
</dbReference>
<dbReference type="InterPro" id="IPR041070">
    <property type="entry name" value="JHD"/>
</dbReference>
<evidence type="ECO:0000256" key="10">
    <source>
        <dbReference type="SAM" id="MobiDB-lite"/>
    </source>
</evidence>
<dbReference type="Pfam" id="PF17811">
    <property type="entry name" value="JHD"/>
    <property type="match status" value="1"/>
</dbReference>
<evidence type="ECO:0000313" key="13">
    <source>
        <dbReference type="WBParaSite" id="L893_g24862.t1"/>
    </source>
</evidence>
<dbReference type="AlphaFoldDB" id="A0A1I7ZBJ5"/>
<evidence type="ECO:0000256" key="5">
    <source>
        <dbReference type="ARBA" id="ARBA00023002"/>
    </source>
</evidence>
<evidence type="ECO:0000256" key="8">
    <source>
        <dbReference type="ARBA" id="ARBA00023163"/>
    </source>
</evidence>
<dbReference type="Proteomes" id="UP000095287">
    <property type="component" value="Unplaced"/>
</dbReference>
<feature type="compositionally biased region" description="Acidic residues" evidence="10">
    <location>
        <begin position="330"/>
        <end position="344"/>
    </location>
</feature>
<evidence type="ECO:0000256" key="3">
    <source>
        <dbReference type="ARBA" id="ARBA00022853"/>
    </source>
</evidence>
<evidence type="ECO:0000256" key="2">
    <source>
        <dbReference type="ARBA" id="ARBA00022723"/>
    </source>
</evidence>
<feature type="region of interest" description="Disordered" evidence="10">
    <location>
        <begin position="324"/>
        <end position="404"/>
    </location>
</feature>
<evidence type="ECO:0000259" key="11">
    <source>
        <dbReference type="PROSITE" id="PS51184"/>
    </source>
</evidence>
<feature type="compositionally biased region" description="Low complexity" evidence="10">
    <location>
        <begin position="463"/>
        <end position="478"/>
    </location>
</feature>
<keyword evidence="5" id="KW-0560">Oxidoreductase</keyword>
<feature type="compositionally biased region" description="Acidic residues" evidence="10">
    <location>
        <begin position="89"/>
        <end position="104"/>
    </location>
</feature>
<dbReference type="GO" id="GO:0005634">
    <property type="term" value="C:nucleus"/>
    <property type="evidence" value="ECO:0007669"/>
    <property type="project" value="UniProtKB-SubCell"/>
</dbReference>
<dbReference type="PROSITE" id="PS51184">
    <property type="entry name" value="JMJC"/>
    <property type="match status" value="1"/>
</dbReference>
<keyword evidence="12" id="KW-1185">Reference proteome</keyword>
<keyword evidence="7" id="KW-0805">Transcription regulation</keyword>
<feature type="region of interest" description="Disordered" evidence="10">
    <location>
        <begin position="460"/>
        <end position="568"/>
    </location>
</feature>
<dbReference type="InterPro" id="IPR003347">
    <property type="entry name" value="JmjC_dom"/>
</dbReference>